<feature type="transmembrane region" description="Helical" evidence="6">
    <location>
        <begin position="471"/>
        <end position="489"/>
    </location>
</feature>
<dbReference type="InterPro" id="IPR045062">
    <property type="entry name" value="Cyt_c_biogenesis_CcsA/CcmC"/>
</dbReference>
<gene>
    <name evidence="9" type="primary">ccsB</name>
    <name evidence="9" type="ORF">FKJ23_01185</name>
</gene>
<evidence type="ECO:0000256" key="4">
    <source>
        <dbReference type="ARBA" id="ARBA00022989"/>
    </source>
</evidence>
<evidence type="ECO:0000256" key="3">
    <source>
        <dbReference type="ARBA" id="ARBA00022748"/>
    </source>
</evidence>
<evidence type="ECO:0000259" key="8">
    <source>
        <dbReference type="Pfam" id="PF05140"/>
    </source>
</evidence>
<feature type="transmembrane region" description="Helical" evidence="6">
    <location>
        <begin position="1064"/>
        <end position="1080"/>
    </location>
</feature>
<dbReference type="InterPro" id="IPR002541">
    <property type="entry name" value="Cyt_c_assembly"/>
</dbReference>
<dbReference type="PANTHER" id="PTHR30071">
    <property type="entry name" value="HEME EXPORTER PROTEIN C"/>
    <property type="match status" value="1"/>
</dbReference>
<dbReference type="PANTHER" id="PTHR30071:SF1">
    <property type="entry name" value="CYTOCHROME B_B6 PROTEIN-RELATED"/>
    <property type="match status" value="1"/>
</dbReference>
<dbReference type="Pfam" id="PF05140">
    <property type="entry name" value="ResB"/>
    <property type="match status" value="1"/>
</dbReference>
<name>A0A5Y7F012_CAMCO</name>
<feature type="transmembrane region" description="Helical" evidence="6">
    <location>
        <begin position="787"/>
        <end position="807"/>
    </location>
</feature>
<evidence type="ECO:0000256" key="6">
    <source>
        <dbReference type="SAM" id="Phobius"/>
    </source>
</evidence>
<comment type="caution">
    <text evidence="9">The sequence shown here is derived from an EMBL/GenBank/DDBJ whole genome shotgun (WGS) entry which is preliminary data.</text>
</comment>
<dbReference type="NCBIfam" id="TIGR03144">
    <property type="entry name" value="cytochr_II_ccsB"/>
    <property type="match status" value="1"/>
</dbReference>
<keyword evidence="2 6" id="KW-0812">Transmembrane</keyword>
<reference evidence="9" key="1">
    <citation type="submission" date="2019-06" db="EMBL/GenBank/DDBJ databases">
        <authorList>
            <consortium name="NARMS: The National Antimicrobial Resistance Monitoring System"/>
        </authorList>
    </citation>
    <scope>NUCLEOTIDE SEQUENCE</scope>
    <source>
        <strain evidence="9">FSIS11921937</strain>
    </source>
</reference>
<evidence type="ECO:0000259" key="7">
    <source>
        <dbReference type="Pfam" id="PF01578"/>
    </source>
</evidence>
<feature type="transmembrane region" description="Helical" evidence="6">
    <location>
        <begin position="961"/>
        <end position="984"/>
    </location>
</feature>
<keyword evidence="4 6" id="KW-1133">Transmembrane helix</keyword>
<protein>
    <submittedName>
        <fullName evidence="9">C-type cytochrome biogenesis protein CcsB</fullName>
    </submittedName>
</protein>
<sequence>MKNIIKSVGDLRISIVLFLLFALSCGLATFIESAYGTPTAWAMVYDSFWFEYIQLLLGINLLFGMFRYKMFALKKMPLMIFHFSFLFILLGSAMTRYGGFEGLLAIREHTQNALVESSKTSLRISTIKDGERYTSVNDRYIGNLPFANSFKLNLNMGDEKAVLKYENLILDADYTYKEDNVSSPLLVLTISEKNSQGANLEFRSGEVQNINGINFAFMNDDVAKPYIKIDKNLKLSSSENLSVFNMKKGENSTLKIGEKADAKDLRLYSLDNLNFVVKFASLHGAQEIQGVNRPQDESFWLWFKSAWLEFARTIMISSFGEPQNWKASWLTNFKDFAMSKDYQALELKGAHALKLQLDYKNESKEFYVFEYNKPTVVELAGQKFFISWALAYEQLPFEIYLRDFVIDRYPGSMSPASYASEITVKNNEDNFDYRIFMNNVLDYKGYRFYQSSYDQDEKGTILSVNKDPGKIPTYIGYFLLCLGMFLNFLNPHSRFRTLARLINKDALKHTASVLALFVALFVALFGADKMLAQDLNISLEQNIPIVDKAHVKELKALIVQKSVDGRMIPFDTLAREILEKIHKSADYKGQEASAIMLSMLINVDLWQNEAFILMPSNKNVREAIAEILEISPELKYVKYKDFFDANNRYKLQKYVENANRKNPNARGVFDKEIIYLDERANVVNLVFSGELFKFIPIQNHDNNAWLAPFSAITTLKDEEGQFVFTLIKNYFSSVDSAFHDGNWTRANEALGFIKQYQEKIGHEVMPNKTKVEMEIFSNKAEIFVKLAPVYLIAGFLLLIVLLIKMVAPKLKISLIFKVIYILNILAFIVHTVGLGLRAYLADHAPWSNGYESMVYIAWALSLSGIFFSRKSPIALSLTSILAGIVLAVAHLSEMNPQITNLMPVLNSYWLSIHVSVITASYGFLGLCSLLGIFTLLLMCFLKENNQYNQSILRNITEATRINEMSMIFGLCLLTVGNFLGAIWANESWGRYWSWDPKETWALVSILVYAAILHIRMIPKYSNQFTFALWSMFAYWVVIMTYFGVNYFLVGLHSYAAGEAAQIPSYVYWGVVIMIVLALLARRKREFVGKL</sequence>
<feature type="transmembrane region" description="Helical" evidence="6">
    <location>
        <begin position="12"/>
        <end position="35"/>
    </location>
</feature>
<feature type="transmembrane region" description="Helical" evidence="6">
    <location>
        <begin position="912"/>
        <end position="941"/>
    </location>
</feature>
<feature type="transmembrane region" description="Helical" evidence="6">
    <location>
        <begin position="819"/>
        <end position="840"/>
    </location>
</feature>
<feature type="transmembrane region" description="Helical" evidence="6">
    <location>
        <begin position="510"/>
        <end position="527"/>
    </location>
</feature>
<dbReference type="InterPro" id="IPR007816">
    <property type="entry name" value="ResB-like_domain"/>
</dbReference>
<dbReference type="AlphaFoldDB" id="A0A5Y7F012"/>
<dbReference type="Pfam" id="PF01578">
    <property type="entry name" value="Cytochrom_C_asm"/>
    <property type="match status" value="1"/>
</dbReference>
<keyword evidence="5 6" id="KW-0472">Membrane</keyword>
<dbReference type="EMBL" id="AAJEOU010000001">
    <property type="protein sequence ID" value="ECL0292500.1"/>
    <property type="molecule type" value="Genomic_DNA"/>
</dbReference>
<feature type="transmembrane region" description="Helical" evidence="6">
    <location>
        <begin position="1024"/>
        <end position="1044"/>
    </location>
</feature>
<dbReference type="GO" id="GO:0020037">
    <property type="term" value="F:heme binding"/>
    <property type="evidence" value="ECO:0007669"/>
    <property type="project" value="InterPro"/>
</dbReference>
<comment type="subcellular location">
    <subcellularLocation>
        <location evidence="1">Membrane</location>
        <topology evidence="1">Multi-pass membrane protein</topology>
    </subcellularLocation>
</comment>
<dbReference type="GO" id="GO:0017004">
    <property type="term" value="P:cytochrome complex assembly"/>
    <property type="evidence" value="ECO:0007669"/>
    <property type="project" value="UniProtKB-KW"/>
</dbReference>
<evidence type="ECO:0000256" key="5">
    <source>
        <dbReference type="ARBA" id="ARBA00023136"/>
    </source>
</evidence>
<feature type="domain" description="ResB-like" evidence="8">
    <location>
        <begin position="392"/>
        <end position="458"/>
    </location>
</feature>
<dbReference type="GO" id="GO:0005886">
    <property type="term" value="C:plasma membrane"/>
    <property type="evidence" value="ECO:0007669"/>
    <property type="project" value="TreeGrafter"/>
</dbReference>
<accession>A0A5Y7F012</accession>
<keyword evidence="3" id="KW-0201">Cytochrome c-type biogenesis</keyword>
<proteinExistence type="predicted"/>
<feature type="transmembrane region" description="Helical" evidence="6">
    <location>
        <begin position="873"/>
        <end position="892"/>
    </location>
</feature>
<feature type="transmembrane region" description="Helical" evidence="6">
    <location>
        <begin position="47"/>
        <end position="66"/>
    </location>
</feature>
<dbReference type="PROSITE" id="PS51257">
    <property type="entry name" value="PROKAR_LIPOPROTEIN"/>
    <property type="match status" value="1"/>
</dbReference>
<organism evidence="9">
    <name type="scientific">Campylobacter coli</name>
    <dbReference type="NCBI Taxonomy" id="195"/>
    <lineage>
        <taxon>Bacteria</taxon>
        <taxon>Pseudomonadati</taxon>
        <taxon>Campylobacterota</taxon>
        <taxon>Epsilonproteobacteria</taxon>
        <taxon>Campylobacterales</taxon>
        <taxon>Campylobacteraceae</taxon>
        <taxon>Campylobacter</taxon>
    </lineage>
</organism>
<dbReference type="InterPro" id="IPR017562">
    <property type="entry name" value="Cyt_c_biogenesis_CcsA"/>
</dbReference>
<evidence type="ECO:0000256" key="2">
    <source>
        <dbReference type="ARBA" id="ARBA00022692"/>
    </source>
</evidence>
<evidence type="ECO:0000256" key="1">
    <source>
        <dbReference type="ARBA" id="ARBA00004141"/>
    </source>
</evidence>
<feature type="transmembrane region" description="Helical" evidence="6">
    <location>
        <begin position="852"/>
        <end position="868"/>
    </location>
</feature>
<evidence type="ECO:0000313" key="9">
    <source>
        <dbReference type="EMBL" id="ECL0292500.1"/>
    </source>
</evidence>
<feature type="transmembrane region" description="Helical" evidence="6">
    <location>
        <begin position="78"/>
        <end position="97"/>
    </location>
</feature>
<feature type="transmembrane region" description="Helical" evidence="6">
    <location>
        <begin position="999"/>
        <end position="1017"/>
    </location>
</feature>
<feature type="domain" description="Cytochrome c assembly protein" evidence="7">
    <location>
        <begin position="846"/>
        <end position="1052"/>
    </location>
</feature>